<accession>L2GKB1</accession>
<dbReference type="InterPro" id="IPR035979">
    <property type="entry name" value="RBD_domain_sf"/>
</dbReference>
<proteinExistence type="predicted"/>
<dbReference type="AlphaFoldDB" id="L2GKB1"/>
<protein>
    <recommendedName>
        <fullName evidence="3">RRM domain-containing protein</fullName>
    </recommendedName>
</protein>
<organism evidence="1 2">
    <name type="scientific">Vittaforma corneae (strain ATCC 50505)</name>
    <name type="common">Microsporidian parasite</name>
    <name type="synonym">Nosema corneum</name>
    <dbReference type="NCBI Taxonomy" id="993615"/>
    <lineage>
        <taxon>Eukaryota</taxon>
        <taxon>Fungi</taxon>
        <taxon>Fungi incertae sedis</taxon>
        <taxon>Microsporidia</taxon>
        <taxon>Nosematidae</taxon>
        <taxon>Vittaforma</taxon>
    </lineage>
</organism>
<dbReference type="HOGENOM" id="CLU_1462428_0_0_1"/>
<dbReference type="OrthoDB" id="2193172at2759"/>
<dbReference type="Proteomes" id="UP000011082">
    <property type="component" value="Unassembled WGS sequence"/>
</dbReference>
<dbReference type="SUPFAM" id="SSF54928">
    <property type="entry name" value="RNA-binding domain, RBD"/>
    <property type="match status" value="1"/>
</dbReference>
<evidence type="ECO:0000313" key="2">
    <source>
        <dbReference type="Proteomes" id="UP000011082"/>
    </source>
</evidence>
<sequence length="185" mass="20166">MSGTDKKPTLRKSSILGINKVPEKTTVLSIAQALSSFASSITNISIETSRFGHRNVLITFDSVEACEKAKGLGNIKLEEQICDLFFAQTRNSSPSLSASTTKLYVKHPPAANCEEIVKMLGDVSIKKPEGAKGYFFVTCKDIDQQCEIVKNFNNKKVSGGALVVKVAIDKTVKRPMRNNKPVTAE</sequence>
<name>L2GKB1_VITCO</name>
<dbReference type="EMBL" id="JH370146">
    <property type="protein sequence ID" value="ELA41286.1"/>
    <property type="molecule type" value="Genomic_DNA"/>
</dbReference>
<reference evidence="2" key="1">
    <citation type="submission" date="2011-05" db="EMBL/GenBank/DDBJ databases">
        <title>The genome sequence of Vittaforma corneae strain ATCC 50505.</title>
        <authorList>
            <consortium name="The Broad Institute Genome Sequencing Platform"/>
            <person name="Cuomo C."/>
            <person name="Didier E."/>
            <person name="Bowers L."/>
            <person name="Young S.K."/>
            <person name="Zeng Q."/>
            <person name="Gargeya S."/>
            <person name="Fitzgerald M."/>
            <person name="Haas B."/>
            <person name="Abouelleil A."/>
            <person name="Alvarado L."/>
            <person name="Arachchi H.M."/>
            <person name="Berlin A."/>
            <person name="Chapman S.B."/>
            <person name="Gearin G."/>
            <person name="Goldberg J."/>
            <person name="Griggs A."/>
            <person name="Gujja S."/>
            <person name="Hansen M."/>
            <person name="Heiman D."/>
            <person name="Howarth C."/>
            <person name="Larimer J."/>
            <person name="Lui A."/>
            <person name="MacDonald P.J.P."/>
            <person name="McCowen C."/>
            <person name="Montmayeur A."/>
            <person name="Murphy C."/>
            <person name="Neiman D."/>
            <person name="Pearson M."/>
            <person name="Priest M."/>
            <person name="Roberts A."/>
            <person name="Saif S."/>
            <person name="Shea T."/>
            <person name="Sisk P."/>
            <person name="Stolte C."/>
            <person name="Sykes S."/>
            <person name="Wortman J."/>
            <person name="Nusbaum C."/>
            <person name="Birren B."/>
        </authorList>
    </citation>
    <scope>NUCLEOTIDE SEQUENCE [LARGE SCALE GENOMIC DNA]</scope>
    <source>
        <strain evidence="2">ATCC 50505</strain>
    </source>
</reference>
<keyword evidence="2" id="KW-1185">Reference proteome</keyword>
<dbReference type="OMA" id="AANCEEI"/>
<dbReference type="RefSeq" id="XP_007605104.1">
    <property type="nucleotide sequence ID" value="XM_007605042.1"/>
</dbReference>
<dbReference type="GO" id="GO:0003676">
    <property type="term" value="F:nucleic acid binding"/>
    <property type="evidence" value="ECO:0007669"/>
    <property type="project" value="InterPro"/>
</dbReference>
<dbReference type="GeneID" id="19882369"/>
<evidence type="ECO:0008006" key="3">
    <source>
        <dbReference type="Google" id="ProtNLM"/>
    </source>
</evidence>
<evidence type="ECO:0000313" key="1">
    <source>
        <dbReference type="EMBL" id="ELA41286.1"/>
    </source>
</evidence>
<dbReference type="VEuPathDB" id="MicrosporidiaDB:VICG_01659"/>
<dbReference type="InParanoid" id="L2GKB1"/>
<gene>
    <name evidence="1" type="ORF">VICG_01659</name>
</gene>